<gene>
    <name evidence="1" type="ORF">MML48_9g00011471</name>
</gene>
<reference evidence="1" key="1">
    <citation type="submission" date="2022-04" db="EMBL/GenBank/DDBJ databases">
        <title>Chromosome-scale genome assembly of Holotrichia oblita Faldermann.</title>
        <authorList>
            <person name="Rongchong L."/>
        </authorList>
    </citation>
    <scope>NUCLEOTIDE SEQUENCE</scope>
    <source>
        <strain evidence="1">81SQS9</strain>
    </source>
</reference>
<name>A0ACB9SH58_HOLOL</name>
<accession>A0ACB9SH58</accession>
<evidence type="ECO:0000313" key="2">
    <source>
        <dbReference type="Proteomes" id="UP001056778"/>
    </source>
</evidence>
<proteinExistence type="predicted"/>
<protein>
    <submittedName>
        <fullName evidence="1">Protein phosphatase 1 regulatory subunit sds22-related</fullName>
    </submittedName>
</protein>
<dbReference type="EMBL" id="CM043023">
    <property type="protein sequence ID" value="KAI4454648.1"/>
    <property type="molecule type" value="Genomic_DNA"/>
</dbReference>
<dbReference type="Proteomes" id="UP001056778">
    <property type="component" value="Chromosome 9"/>
</dbReference>
<comment type="caution">
    <text evidence="1">The sequence shown here is derived from an EMBL/GenBank/DDBJ whole genome shotgun (WGS) entry which is preliminary data.</text>
</comment>
<evidence type="ECO:0000313" key="1">
    <source>
        <dbReference type="EMBL" id="KAI4454648.1"/>
    </source>
</evidence>
<organism evidence="1 2">
    <name type="scientific">Holotrichia oblita</name>
    <name type="common">Chafer beetle</name>
    <dbReference type="NCBI Taxonomy" id="644536"/>
    <lineage>
        <taxon>Eukaryota</taxon>
        <taxon>Metazoa</taxon>
        <taxon>Ecdysozoa</taxon>
        <taxon>Arthropoda</taxon>
        <taxon>Hexapoda</taxon>
        <taxon>Insecta</taxon>
        <taxon>Pterygota</taxon>
        <taxon>Neoptera</taxon>
        <taxon>Endopterygota</taxon>
        <taxon>Coleoptera</taxon>
        <taxon>Polyphaga</taxon>
        <taxon>Scarabaeiformia</taxon>
        <taxon>Scarabaeidae</taxon>
        <taxon>Melolonthinae</taxon>
        <taxon>Holotrichia</taxon>
    </lineage>
</organism>
<keyword evidence="2" id="KW-1185">Reference proteome</keyword>
<sequence>MSVIAETKVEVQDNPGTVTKTEEETPISKLCRGPRMTKEFIVKHCKEQKLYTTPYLNDVLYLHFKGFSQIENLEEYTGLKCLWLENNGIRQISGLDNQKNLRSLFLHYNLIRKIENLENCAILDTLNLSHNQVRKIENLDSIKSLRTLNLANNYLESLEDVEHLEKLRELSVLDLSNNHIDDPLIVKVLGAMPNLGVLNLMGNPVIRKVPSYRKTMILSCKDLKYLDDRPVFPRDRACAEAWERGGTTEEHAERQRWIERERQRIMDSVNAMAQQSQDSGMGTSINDSESEPESLSEQPPKRQDLENGSVDSTNPPSSSASLSNINVLPEADEEIGGELIEESPKESRYDYANASDDDRDGGEENDDVSSSSSSDSEDFMREKGTTEDYEDYRERIFDFGPDKKRGRKQKKCLIEEIVSAPITEPETNKEDFICEVETRKLEKIVEEKIEDRASIIEEEVPSEIEKIPLKIEEIPSNNEEIPSKIEEIPSKIEEIPSNIDEAPILGDKQENPAQNQEISPTKIEENRTSEDESITEDEIDKSDIAQAVISYLKSCEEQENPREEPESISTSINEDIFEEKTRMNQPKRYVIIDPDITTINKSDEDKPTSEDQIEIKKPAEDFETLVQIYRHNLTDSSSSEDSDEEQQYYQALDNAKEIECDPIECTNEEQEVLTKESISLSEDIPSTSNREIFMNINKDLNDIKELLNWNLERKSENRIMLQPIIRKPKPEDDDYFTLGGYEMLLNTNEKIKLEEPSGVIKSSSSEAHQYVRMIDFKTSPADVEPPKISNVLKMSKSYSIFEQHGNTIINTINNDEETEDTTKDNSIIASNNISDLREDMRSFTNILEDITAQYDGKYEELLRAYNEYWDLYVKKQDEEAERTKLAKKITTADIEDSNDTDSTDVEVEYEKIDDDITEKILNKHSIGVDMNDTNFEKIIFPSNYKQSIEETAEKIENDSNEEVDELLTGVADVIDSNKEVGGEIEKAVLPIIKRDITCTLEMQLASKEDC</sequence>